<dbReference type="GO" id="GO:0007165">
    <property type="term" value="P:signal transduction"/>
    <property type="evidence" value="ECO:0007669"/>
    <property type="project" value="InterPro"/>
</dbReference>
<sequence>MASSVNQDRGDDRVSVLTFTLEGDRYCVRAASVDSVLGVGDDRSVATADDPWNAGTVSVAGDRIRVVDLPRAFSSSVRTINRIETPKLLVFRLTDADDAYVGWLVDDVDVTRTVRTSDLEPTPTGARIAHVKGRLEIDGDEVLWLDERAIHG</sequence>
<dbReference type="InterPro" id="IPR002545">
    <property type="entry name" value="CheW-lke_dom"/>
</dbReference>
<keyword evidence="5" id="KW-1185">Reference proteome</keyword>
<evidence type="ECO:0000313" key="4">
    <source>
        <dbReference type="Proteomes" id="UP000728647"/>
    </source>
</evidence>
<feature type="domain" description="CheW-like" evidence="1">
    <location>
        <begin position="13"/>
        <end position="152"/>
    </location>
</feature>
<dbReference type="EMBL" id="JABUQZ010000001">
    <property type="protein sequence ID" value="NUC73087.1"/>
    <property type="molecule type" value="Genomic_DNA"/>
</dbReference>
<dbReference type="EMBL" id="JABURA010000001">
    <property type="protein sequence ID" value="NUB91207.1"/>
    <property type="molecule type" value="Genomic_DNA"/>
</dbReference>
<evidence type="ECO:0000313" key="5">
    <source>
        <dbReference type="Proteomes" id="UP001016761"/>
    </source>
</evidence>
<dbReference type="AlphaFoldDB" id="A0A8J8GMU4"/>
<dbReference type="Pfam" id="PF01584">
    <property type="entry name" value="CheW"/>
    <property type="match status" value="1"/>
</dbReference>
<dbReference type="SMART" id="SM00260">
    <property type="entry name" value="CheW"/>
    <property type="match status" value="1"/>
</dbReference>
<dbReference type="PROSITE" id="PS50851">
    <property type="entry name" value="CHEW"/>
    <property type="match status" value="1"/>
</dbReference>
<dbReference type="Proteomes" id="UP000728647">
    <property type="component" value="Unassembled WGS sequence"/>
</dbReference>
<proteinExistence type="predicted"/>
<dbReference type="Gene3D" id="2.40.50.180">
    <property type="entry name" value="CheA-289, Domain 4"/>
    <property type="match status" value="1"/>
</dbReference>
<dbReference type="SUPFAM" id="SSF50341">
    <property type="entry name" value="CheW-like"/>
    <property type="match status" value="1"/>
</dbReference>
<protein>
    <submittedName>
        <fullName evidence="2">Chemotaxis protein CheW</fullName>
    </submittedName>
</protein>
<dbReference type="RefSeq" id="WP_174680952.1">
    <property type="nucleotide sequence ID" value="NZ_JABUQZ010000001.1"/>
</dbReference>
<organism evidence="2 4">
    <name type="scientific">Haloterrigena gelatinilytica</name>
    <dbReference type="NCBI Taxonomy" id="2741724"/>
    <lineage>
        <taxon>Archaea</taxon>
        <taxon>Methanobacteriati</taxon>
        <taxon>Methanobacteriota</taxon>
        <taxon>Stenosarchaea group</taxon>
        <taxon>Halobacteria</taxon>
        <taxon>Halobacteriales</taxon>
        <taxon>Natrialbaceae</taxon>
        <taxon>Haloterrigena</taxon>
    </lineage>
</organism>
<evidence type="ECO:0000313" key="3">
    <source>
        <dbReference type="EMBL" id="NUC73087.1"/>
    </source>
</evidence>
<evidence type="ECO:0000313" key="2">
    <source>
        <dbReference type="EMBL" id="NUB91207.1"/>
    </source>
</evidence>
<dbReference type="GO" id="GO:0006935">
    <property type="term" value="P:chemotaxis"/>
    <property type="evidence" value="ECO:0007669"/>
    <property type="project" value="InterPro"/>
</dbReference>
<evidence type="ECO:0000259" key="1">
    <source>
        <dbReference type="PROSITE" id="PS50851"/>
    </source>
</evidence>
<gene>
    <name evidence="2" type="ORF">HT576_09255</name>
    <name evidence="3" type="ORF">HTZ84_12320</name>
</gene>
<accession>A0A8J8GMU4</accession>
<dbReference type="Proteomes" id="UP001016761">
    <property type="component" value="Unassembled WGS sequence"/>
</dbReference>
<comment type="caution">
    <text evidence="2">The sequence shown here is derived from an EMBL/GenBank/DDBJ whole genome shotgun (WGS) entry which is preliminary data.</text>
</comment>
<dbReference type="InterPro" id="IPR036061">
    <property type="entry name" value="CheW-like_dom_sf"/>
</dbReference>
<dbReference type="Gene3D" id="2.30.30.40">
    <property type="entry name" value="SH3 Domains"/>
    <property type="match status" value="1"/>
</dbReference>
<reference evidence="2 5" key="1">
    <citation type="submission" date="2020-06" db="EMBL/GenBank/DDBJ databases">
        <title>Haloterrigena sp. nov., an extremely halophilic archaeon isolated from a saline sediment.</title>
        <authorList>
            <person name="Liu B.-B."/>
        </authorList>
    </citation>
    <scope>NUCLEOTIDE SEQUENCE</scope>
    <source>
        <strain evidence="2">SYSU A121-1</strain>
        <strain evidence="3 5">SYSU A558-1</strain>
    </source>
</reference>
<name>A0A8J8GMU4_9EURY</name>
<dbReference type="OrthoDB" id="115049at2157"/>